<feature type="transmembrane region" description="Helical" evidence="1">
    <location>
        <begin position="70"/>
        <end position="88"/>
    </location>
</feature>
<organism evidence="3 4">
    <name type="scientific">Geothermobacter ehrlichii</name>
    <dbReference type="NCBI Taxonomy" id="213224"/>
    <lineage>
        <taxon>Bacteria</taxon>
        <taxon>Pseudomonadati</taxon>
        <taxon>Thermodesulfobacteriota</taxon>
        <taxon>Desulfuromonadia</taxon>
        <taxon>Desulfuromonadales</taxon>
        <taxon>Geothermobacteraceae</taxon>
        <taxon>Geothermobacter</taxon>
    </lineage>
</organism>
<protein>
    <submittedName>
        <fullName evidence="3">Membrane protein YqaA with SNARE-associated domain</fullName>
    </submittedName>
</protein>
<dbReference type="PANTHER" id="PTHR42709">
    <property type="entry name" value="ALKALINE PHOSPHATASE LIKE PROTEIN"/>
    <property type="match status" value="1"/>
</dbReference>
<dbReference type="AlphaFoldDB" id="A0A5D3WRQ9"/>
<evidence type="ECO:0000313" key="3">
    <source>
        <dbReference type="EMBL" id="TYP00279.1"/>
    </source>
</evidence>
<reference evidence="3 4" key="1">
    <citation type="submission" date="2019-07" db="EMBL/GenBank/DDBJ databases">
        <title>Genomic Encyclopedia of Type Strains, Phase IV (KMG-IV): sequencing the most valuable type-strain genomes for metagenomic binning, comparative biology and taxonomic classification.</title>
        <authorList>
            <person name="Goeker M."/>
        </authorList>
    </citation>
    <scope>NUCLEOTIDE SEQUENCE [LARGE SCALE GENOMIC DNA]</scope>
    <source>
        <strain evidence="3 4">SS015</strain>
    </source>
</reference>
<keyword evidence="4" id="KW-1185">Reference proteome</keyword>
<dbReference type="OrthoDB" id="9810270at2"/>
<evidence type="ECO:0000259" key="2">
    <source>
        <dbReference type="Pfam" id="PF09335"/>
    </source>
</evidence>
<keyword evidence="1" id="KW-1133">Transmembrane helix</keyword>
<gene>
    <name evidence="3" type="ORF">EDC39_101441</name>
</gene>
<dbReference type="InterPro" id="IPR032816">
    <property type="entry name" value="VTT_dom"/>
</dbReference>
<dbReference type="Proteomes" id="UP000324159">
    <property type="component" value="Unassembled WGS sequence"/>
</dbReference>
<evidence type="ECO:0000313" key="4">
    <source>
        <dbReference type="Proteomes" id="UP000324159"/>
    </source>
</evidence>
<dbReference type="PANTHER" id="PTHR42709:SF11">
    <property type="entry name" value="DEDA FAMILY PROTEIN"/>
    <property type="match status" value="1"/>
</dbReference>
<comment type="caution">
    <text evidence="3">The sequence shown here is derived from an EMBL/GenBank/DDBJ whole genome shotgun (WGS) entry which is preliminary data.</text>
</comment>
<feature type="transmembrane region" description="Helical" evidence="1">
    <location>
        <begin position="43"/>
        <end position="63"/>
    </location>
</feature>
<dbReference type="InterPro" id="IPR051311">
    <property type="entry name" value="DedA_domain"/>
</dbReference>
<sequence length="197" mass="21894">MRWLRRLYDWVLSWSESPHARPALFFLALSEASFFPVPPDVLLMAMCLALPAASWTFAAIALAGSVLGGVGGYLIGYALWGVAAPFFFHYVPGFNVETFASMRSLFDQYGFLAVFTAGFTPVPYKIITISAGVFQINFPVFVVASIVSRGLRFLLVAGLLKKFGPPIRELIERYFNLFSLLFLLLLVGGFLLVRHLL</sequence>
<evidence type="ECO:0000256" key="1">
    <source>
        <dbReference type="SAM" id="Phobius"/>
    </source>
</evidence>
<dbReference type="EMBL" id="VNIB01000001">
    <property type="protein sequence ID" value="TYP00279.1"/>
    <property type="molecule type" value="Genomic_DNA"/>
</dbReference>
<name>A0A5D3WRQ9_9BACT</name>
<feature type="transmembrane region" description="Helical" evidence="1">
    <location>
        <begin position="108"/>
        <end position="124"/>
    </location>
</feature>
<dbReference type="Pfam" id="PF09335">
    <property type="entry name" value="VTT_dom"/>
    <property type="match status" value="1"/>
</dbReference>
<feature type="transmembrane region" description="Helical" evidence="1">
    <location>
        <begin position="136"/>
        <end position="154"/>
    </location>
</feature>
<keyword evidence="1" id="KW-0472">Membrane</keyword>
<feature type="transmembrane region" description="Helical" evidence="1">
    <location>
        <begin position="174"/>
        <end position="193"/>
    </location>
</feature>
<dbReference type="GO" id="GO:0005886">
    <property type="term" value="C:plasma membrane"/>
    <property type="evidence" value="ECO:0007669"/>
    <property type="project" value="TreeGrafter"/>
</dbReference>
<proteinExistence type="predicted"/>
<accession>A0A5D3WRQ9</accession>
<feature type="domain" description="VTT" evidence="2">
    <location>
        <begin position="37"/>
        <end position="159"/>
    </location>
</feature>
<keyword evidence="1" id="KW-0812">Transmembrane</keyword>
<dbReference type="RefSeq" id="WP_148894474.1">
    <property type="nucleotide sequence ID" value="NZ_VNIB01000001.1"/>
</dbReference>